<organism evidence="3 4">
    <name type="scientific">Bosea lupini</name>
    <dbReference type="NCBI Taxonomy" id="1036779"/>
    <lineage>
        <taxon>Bacteria</taxon>
        <taxon>Pseudomonadati</taxon>
        <taxon>Pseudomonadota</taxon>
        <taxon>Alphaproteobacteria</taxon>
        <taxon>Hyphomicrobiales</taxon>
        <taxon>Boseaceae</taxon>
        <taxon>Bosea</taxon>
    </lineage>
</organism>
<proteinExistence type="predicted"/>
<dbReference type="AlphaFoldDB" id="A0A1H7LXL2"/>
<dbReference type="STRING" id="1036779.SAMN04515666_102659"/>
<evidence type="ECO:0000259" key="2">
    <source>
        <dbReference type="Pfam" id="PF07811"/>
    </source>
</evidence>
<evidence type="ECO:0000256" key="1">
    <source>
        <dbReference type="SAM" id="Phobius"/>
    </source>
</evidence>
<sequence>MGGDTPLIGKAHLRAFRRDIAGSTAIEFAFIGMAFVVLLLGILQFALAFMAQMYIHDAVSDAATGRTAGTYAGNRAQVKNQICGRLIAIDNCVGSLLLETQPLANYAAGSQPITGATFVAGTSGTMMLIRAKAQVITFVPGLPTLHVTGAALYTRP</sequence>
<dbReference type="Pfam" id="PF07811">
    <property type="entry name" value="TadE"/>
    <property type="match status" value="1"/>
</dbReference>
<dbReference type="InterPro" id="IPR012495">
    <property type="entry name" value="TadE-like_dom"/>
</dbReference>
<keyword evidence="4" id="KW-1185">Reference proteome</keyword>
<dbReference type="Proteomes" id="UP000199664">
    <property type="component" value="Unassembled WGS sequence"/>
</dbReference>
<reference evidence="4" key="1">
    <citation type="submission" date="2016-10" db="EMBL/GenBank/DDBJ databases">
        <authorList>
            <person name="Varghese N."/>
            <person name="Submissions S."/>
        </authorList>
    </citation>
    <scope>NUCLEOTIDE SEQUENCE [LARGE SCALE GENOMIC DNA]</scope>
    <source>
        <strain evidence="4">LMG 26383,CCUG 61248,R- 45681</strain>
    </source>
</reference>
<keyword evidence="1" id="KW-0472">Membrane</keyword>
<evidence type="ECO:0000313" key="4">
    <source>
        <dbReference type="Proteomes" id="UP000199664"/>
    </source>
</evidence>
<evidence type="ECO:0000313" key="3">
    <source>
        <dbReference type="EMBL" id="SEL03622.1"/>
    </source>
</evidence>
<gene>
    <name evidence="3" type="ORF">SAMN04515666_102659</name>
</gene>
<keyword evidence="1" id="KW-1133">Transmembrane helix</keyword>
<protein>
    <submittedName>
        <fullName evidence="3">TadE-like protein</fullName>
    </submittedName>
</protein>
<dbReference type="EMBL" id="FOAN01000002">
    <property type="protein sequence ID" value="SEL03622.1"/>
    <property type="molecule type" value="Genomic_DNA"/>
</dbReference>
<feature type="domain" description="TadE-like" evidence="2">
    <location>
        <begin position="22"/>
        <end position="63"/>
    </location>
</feature>
<keyword evidence="1" id="KW-0812">Transmembrane</keyword>
<name>A0A1H7LXL2_9HYPH</name>
<accession>A0A1H7LXL2</accession>
<feature type="transmembrane region" description="Helical" evidence="1">
    <location>
        <begin position="28"/>
        <end position="50"/>
    </location>
</feature>